<feature type="domain" description="Calcineurin-like phosphoesterase" evidence="4">
    <location>
        <begin position="4"/>
        <end position="209"/>
    </location>
</feature>
<dbReference type="InterPro" id="IPR041796">
    <property type="entry name" value="Mre11_N"/>
</dbReference>
<keyword evidence="1" id="KW-0540">Nuclease</keyword>
<sequence>MPLTFLHTADWQIGKPFGSITDPEKKVRLQQHRLQTIEKLRSAIDTHQAQLVLVAGDLFDSPSPTRSTVSSMFSAIGKLEVPVIAIPGNHDFGGPGGPWIQEFVQQEAAALAPNFHILTKSEPLILDQAVILPAPLMERMETEDPTRWIRTAFDDHQLPDDRPRIVLAHGSTQGFSSSGDEDSAAVSNVLSLEHLPIDELDYLALGDWHGTKQISNKAWYAGTPEIDRFPKGDDNDPGHVLVVTTERNTDPTVTTLPTSTARWHHIRYHCDLESDLAGLRGEFEEVVGTGADEALLRLELSGQLSLEQSLELQNLLETWDARLLRLKLSNHVTESPSDEELEKLTARAEDPLISRVATRLMEEADGDSEEAAAARLALRELYQATLA</sequence>
<keyword evidence="6" id="KW-1185">Reference proteome</keyword>
<dbReference type="EMBL" id="JAENII010000004">
    <property type="protein sequence ID" value="MBK1826895.1"/>
    <property type="molecule type" value="Genomic_DNA"/>
</dbReference>
<reference evidence="5" key="1">
    <citation type="submission" date="2021-01" db="EMBL/GenBank/DDBJ databases">
        <title>Modified the classification status of verrucomicrobia.</title>
        <authorList>
            <person name="Feng X."/>
        </authorList>
    </citation>
    <scope>NUCLEOTIDE SEQUENCE</scope>
    <source>
        <strain evidence="5">KCTC 22201</strain>
    </source>
</reference>
<dbReference type="Proteomes" id="UP000658278">
    <property type="component" value="Unassembled WGS sequence"/>
</dbReference>
<evidence type="ECO:0000256" key="1">
    <source>
        <dbReference type="ARBA" id="ARBA00022722"/>
    </source>
</evidence>
<dbReference type="GO" id="GO:0004527">
    <property type="term" value="F:exonuclease activity"/>
    <property type="evidence" value="ECO:0007669"/>
    <property type="project" value="UniProtKB-KW"/>
</dbReference>
<keyword evidence="2" id="KW-0378">Hydrolase</keyword>
<evidence type="ECO:0000313" key="5">
    <source>
        <dbReference type="EMBL" id="MBK1826895.1"/>
    </source>
</evidence>
<dbReference type="SUPFAM" id="SSF56300">
    <property type="entry name" value="Metallo-dependent phosphatases"/>
    <property type="match status" value="1"/>
</dbReference>
<dbReference type="Pfam" id="PF00149">
    <property type="entry name" value="Metallophos"/>
    <property type="match status" value="1"/>
</dbReference>
<evidence type="ECO:0000259" key="4">
    <source>
        <dbReference type="Pfam" id="PF00149"/>
    </source>
</evidence>
<dbReference type="InterPro" id="IPR029052">
    <property type="entry name" value="Metallo-depent_PP-like"/>
</dbReference>
<gene>
    <name evidence="5" type="ORF">JIN81_07685</name>
</gene>
<evidence type="ECO:0000313" key="6">
    <source>
        <dbReference type="Proteomes" id="UP000658278"/>
    </source>
</evidence>
<dbReference type="RefSeq" id="WP_200278275.1">
    <property type="nucleotide sequence ID" value="NZ_JAENII010000004.1"/>
</dbReference>
<accession>A0A934VFS8</accession>
<dbReference type="PANTHER" id="PTHR30337:SF0">
    <property type="entry name" value="NUCLEASE SBCCD SUBUNIT D"/>
    <property type="match status" value="1"/>
</dbReference>
<dbReference type="PIRSF" id="PIRSF033093">
    <property type="entry name" value="UCP_ML1119"/>
    <property type="match status" value="1"/>
</dbReference>
<protein>
    <submittedName>
        <fullName evidence="5">DNA repair exonuclease</fullName>
    </submittedName>
</protein>
<dbReference type="InterPro" id="IPR014577">
    <property type="entry name" value="UCP033093_metalloPase"/>
</dbReference>
<dbReference type="InterPro" id="IPR004843">
    <property type="entry name" value="Calcineurin-like_PHP"/>
</dbReference>
<comment type="caution">
    <text evidence="5">The sequence shown here is derived from an EMBL/GenBank/DDBJ whole genome shotgun (WGS) entry which is preliminary data.</text>
</comment>
<dbReference type="AlphaFoldDB" id="A0A934VFS8"/>
<proteinExistence type="predicted"/>
<dbReference type="CDD" id="cd00840">
    <property type="entry name" value="MPP_Mre11_N"/>
    <property type="match status" value="1"/>
</dbReference>
<name>A0A934VFS8_9BACT</name>
<dbReference type="PANTHER" id="PTHR30337">
    <property type="entry name" value="COMPONENT OF ATP-DEPENDENT DSDNA EXONUCLEASE"/>
    <property type="match status" value="1"/>
</dbReference>
<keyword evidence="3 5" id="KW-0269">Exonuclease</keyword>
<organism evidence="5 6">
    <name type="scientific">Haloferula rosea</name>
    <dbReference type="NCBI Taxonomy" id="490093"/>
    <lineage>
        <taxon>Bacteria</taxon>
        <taxon>Pseudomonadati</taxon>
        <taxon>Verrucomicrobiota</taxon>
        <taxon>Verrucomicrobiia</taxon>
        <taxon>Verrucomicrobiales</taxon>
        <taxon>Verrucomicrobiaceae</taxon>
        <taxon>Haloferula</taxon>
    </lineage>
</organism>
<dbReference type="Gene3D" id="3.60.21.10">
    <property type="match status" value="1"/>
</dbReference>
<evidence type="ECO:0000256" key="2">
    <source>
        <dbReference type="ARBA" id="ARBA00022801"/>
    </source>
</evidence>
<evidence type="ECO:0000256" key="3">
    <source>
        <dbReference type="ARBA" id="ARBA00022839"/>
    </source>
</evidence>
<dbReference type="InterPro" id="IPR050535">
    <property type="entry name" value="DNA_Repair-Maintenance_Comp"/>
</dbReference>